<dbReference type="Pfam" id="PF00561">
    <property type="entry name" value="Abhydrolase_1"/>
    <property type="match status" value="1"/>
</dbReference>
<dbReference type="PANTHER" id="PTHR43689:SF8">
    <property type="entry name" value="ALPHA_BETA-HYDROLASES SUPERFAMILY PROTEIN"/>
    <property type="match status" value="1"/>
</dbReference>
<evidence type="ECO:0000259" key="1">
    <source>
        <dbReference type="Pfam" id="PF00561"/>
    </source>
</evidence>
<keyword evidence="3" id="KW-1185">Reference proteome</keyword>
<keyword evidence="2" id="KW-0645">Protease</keyword>
<dbReference type="EC" id="3.4.11.5" evidence="2"/>
<dbReference type="GO" id="GO:0004177">
    <property type="term" value="F:aminopeptidase activity"/>
    <property type="evidence" value="ECO:0007669"/>
    <property type="project" value="UniProtKB-KW"/>
</dbReference>
<reference evidence="2 3" key="1">
    <citation type="submission" date="2018-06" db="EMBL/GenBank/DDBJ databases">
        <authorList>
            <consortium name="Pathogen Informatics"/>
            <person name="Doyle S."/>
        </authorList>
    </citation>
    <scope>NUCLEOTIDE SEQUENCE [LARGE SCALE GENOMIC DNA]</scope>
    <source>
        <strain evidence="2 3">NCTC10698</strain>
    </source>
</reference>
<proteinExistence type="predicted"/>
<dbReference type="PANTHER" id="PTHR43689">
    <property type="entry name" value="HYDROLASE"/>
    <property type="match status" value="1"/>
</dbReference>
<sequence>MSALLLRWQHISSPSTQILPMFDDTMPPVVISSSETRVQTPDGQLHVKRWQPQREAARAPLVLMHDSLGSVDLWREFPAQLAAATGREVIAYDRLGFGHSDPNPHRLQPSFVESEVEAGFTPLHRALGLGDFVMLGHSVGGGMAAMVAAAYGRQCQALITESAQSFVEDRTLQGISAARDNFAQPGQLERLARYHGDKAAWVLSAWVDTWLSPPFAHYRLDAALKQVHCPVLAIHGELDEFGSLVHPENICTWAQGPCEAEIIAGGGHVPHRELPERISSRIAAFLSKIA</sequence>
<gene>
    <name evidence="2" type="primary">pepIP</name>
    <name evidence="2" type="ORF">NCTC10698_03672</name>
</gene>
<comment type="caution">
    <text evidence="2">The sequence shown here is derived from an EMBL/GenBank/DDBJ whole genome shotgun (WGS) entry which is preliminary data.</text>
</comment>
<dbReference type="EMBL" id="UFXL01000001">
    <property type="protein sequence ID" value="SUY78743.1"/>
    <property type="molecule type" value="Genomic_DNA"/>
</dbReference>
<dbReference type="Proteomes" id="UP000255070">
    <property type="component" value="Unassembled WGS sequence"/>
</dbReference>
<feature type="domain" description="AB hydrolase-1" evidence="1">
    <location>
        <begin position="60"/>
        <end position="204"/>
    </location>
</feature>
<dbReference type="SUPFAM" id="SSF53474">
    <property type="entry name" value="alpha/beta-Hydrolases"/>
    <property type="match status" value="1"/>
</dbReference>
<dbReference type="InterPro" id="IPR000073">
    <property type="entry name" value="AB_hydrolase_1"/>
</dbReference>
<evidence type="ECO:0000313" key="3">
    <source>
        <dbReference type="Proteomes" id="UP000255070"/>
    </source>
</evidence>
<dbReference type="Gene3D" id="3.40.50.1820">
    <property type="entry name" value="alpha/beta hydrolase"/>
    <property type="match status" value="1"/>
</dbReference>
<protein>
    <submittedName>
        <fullName evidence="2">Proline iminopeptidase</fullName>
        <ecNumber evidence="2">3.4.11.5</ecNumber>
    </submittedName>
</protein>
<accession>A0A8B4S8J7</accession>
<dbReference type="AlphaFoldDB" id="A0A8B4S8J7"/>
<organism evidence="2 3">
    <name type="scientific">Comamonas testosteroni</name>
    <name type="common">Pseudomonas testosteroni</name>
    <dbReference type="NCBI Taxonomy" id="285"/>
    <lineage>
        <taxon>Bacteria</taxon>
        <taxon>Pseudomonadati</taxon>
        <taxon>Pseudomonadota</taxon>
        <taxon>Betaproteobacteria</taxon>
        <taxon>Burkholderiales</taxon>
        <taxon>Comamonadaceae</taxon>
        <taxon>Comamonas</taxon>
    </lineage>
</organism>
<keyword evidence="2" id="KW-0031">Aminopeptidase</keyword>
<name>A0A8B4S8J7_COMTE</name>
<dbReference type="PRINTS" id="PR00111">
    <property type="entry name" value="ABHYDROLASE"/>
</dbReference>
<dbReference type="InterPro" id="IPR029058">
    <property type="entry name" value="AB_hydrolase_fold"/>
</dbReference>
<keyword evidence="2" id="KW-0378">Hydrolase</keyword>
<evidence type="ECO:0000313" key="2">
    <source>
        <dbReference type="EMBL" id="SUY78743.1"/>
    </source>
</evidence>